<organism evidence="2 3">
    <name type="scientific">Peribacillus simplex</name>
    <dbReference type="NCBI Taxonomy" id="1478"/>
    <lineage>
        <taxon>Bacteria</taxon>
        <taxon>Bacillati</taxon>
        <taxon>Bacillota</taxon>
        <taxon>Bacilli</taxon>
        <taxon>Bacillales</taxon>
        <taxon>Bacillaceae</taxon>
        <taxon>Peribacillus</taxon>
    </lineage>
</organism>
<dbReference type="RefSeq" id="WP_230302376.1">
    <property type="nucleotide sequence ID" value="NZ_CAKKMG010000037.1"/>
</dbReference>
<keyword evidence="1" id="KW-1133">Transmembrane helix</keyword>
<dbReference type="EMBL" id="CAKKMG010000037">
    <property type="protein sequence ID" value="CAH0236142.1"/>
    <property type="molecule type" value="Genomic_DNA"/>
</dbReference>
<keyword evidence="1" id="KW-0472">Membrane</keyword>
<evidence type="ECO:0000313" key="2">
    <source>
        <dbReference type="EMBL" id="CAH0236142.1"/>
    </source>
</evidence>
<feature type="transmembrane region" description="Helical" evidence="1">
    <location>
        <begin position="26"/>
        <end position="52"/>
    </location>
</feature>
<protein>
    <submittedName>
        <fullName evidence="2">Uncharacterized protein</fullName>
    </submittedName>
</protein>
<accession>A0A9W4L0Z2</accession>
<proteinExistence type="predicted"/>
<evidence type="ECO:0000313" key="3">
    <source>
        <dbReference type="Proteomes" id="UP000789326"/>
    </source>
</evidence>
<keyword evidence="1" id="KW-0812">Transmembrane</keyword>
<comment type="caution">
    <text evidence="2">The sequence shown here is derived from an EMBL/GenBank/DDBJ whole genome shotgun (WGS) entry which is preliminary data.</text>
</comment>
<gene>
    <name evidence="2" type="ORF">SRABI133_02766</name>
</gene>
<evidence type="ECO:0000256" key="1">
    <source>
        <dbReference type="SAM" id="Phobius"/>
    </source>
</evidence>
<reference evidence="2" key="1">
    <citation type="submission" date="2021-11" db="EMBL/GenBank/DDBJ databases">
        <authorList>
            <person name="Bulgarelli D."/>
        </authorList>
    </citation>
    <scope>NUCLEOTIDE SEQUENCE</scope>
    <source>
        <strain evidence="2">Bi133</strain>
    </source>
</reference>
<dbReference type="Proteomes" id="UP000789326">
    <property type="component" value="Unassembled WGS sequence"/>
</dbReference>
<name>A0A9W4L0Z2_9BACI</name>
<sequence length="66" mass="7371">MIGLFLSVLFKKDGHADHDVRIKAQLFYTLNLLSLVGVLTALGGRATIGISYHTFSYWKKAKQSET</sequence>
<dbReference type="AlphaFoldDB" id="A0A9W4L0Z2"/>